<reference evidence="3 5" key="3">
    <citation type="submission" date="2018-04" db="EMBL/GenBank/DDBJ databases">
        <title>Genomic Encyclopedia of Type Strains, Phase IV (KMG-IV): sequencing the most valuable type-strain genomes for metagenomic binning, comparative biology and taxonomic classification.</title>
        <authorList>
            <person name="Goeker M."/>
        </authorList>
    </citation>
    <scope>NUCLEOTIDE SEQUENCE [LARGE SCALE GENOMIC DNA]</scope>
    <source>
        <strain evidence="3 5">DSM 26588</strain>
    </source>
</reference>
<protein>
    <submittedName>
        <fullName evidence="3">Uncharacterized protein DUF4830</fullName>
    </submittedName>
</protein>
<proteinExistence type="predicted"/>
<evidence type="ECO:0000313" key="5">
    <source>
        <dbReference type="Proteomes" id="UP000245778"/>
    </source>
</evidence>
<keyword evidence="4" id="KW-1185">Reference proteome</keyword>
<reference evidence="2 4" key="1">
    <citation type="journal article" date="2015" name="Nat. Commun.">
        <title>Production of butyrate from lysine and the Amadori product fructoselysine by a human gut commensal.</title>
        <authorList>
            <person name="Bui T.P."/>
            <person name="Ritari J."/>
            <person name="Boeren S."/>
            <person name="de Waard P."/>
            <person name="Plugge C.M."/>
            <person name="de Vos W.M."/>
        </authorList>
    </citation>
    <scope>NUCLEOTIDE SEQUENCE [LARGE SCALE GENOMIC DNA]</scope>
    <source>
        <strain evidence="2 4">AF211</strain>
    </source>
</reference>
<evidence type="ECO:0000259" key="1">
    <source>
        <dbReference type="Pfam" id="PF16112"/>
    </source>
</evidence>
<dbReference type="GeneID" id="93228642"/>
<dbReference type="Proteomes" id="UP000245778">
    <property type="component" value="Unassembled WGS sequence"/>
</dbReference>
<accession>A0A0S2W5J3</accession>
<evidence type="ECO:0000313" key="4">
    <source>
        <dbReference type="Proteomes" id="UP000064844"/>
    </source>
</evidence>
<dbReference type="EMBL" id="CP011307">
    <property type="protein sequence ID" value="ALP94606.1"/>
    <property type="molecule type" value="Genomic_DNA"/>
</dbReference>
<dbReference type="KEGG" id="ibu:IB211_02215"/>
<dbReference type="Pfam" id="PF16112">
    <property type="entry name" value="DUF4830"/>
    <property type="match status" value="1"/>
</dbReference>
<dbReference type="AlphaFoldDB" id="A0A0S2W5J3"/>
<dbReference type="OrthoDB" id="1821579at2"/>
<evidence type="ECO:0000313" key="3">
    <source>
        <dbReference type="EMBL" id="PVY47408.1"/>
    </source>
</evidence>
<name>A0A0S2W5J3_9FIRM</name>
<evidence type="ECO:0000313" key="2">
    <source>
        <dbReference type="EMBL" id="ALP94606.1"/>
    </source>
</evidence>
<reference evidence="4" key="2">
    <citation type="submission" date="2015-04" db="EMBL/GenBank/DDBJ databases">
        <title>A butyrogenic pathway from the amino acid lysine in a human gut commensal.</title>
        <authorList>
            <person name="de Vos W.M."/>
            <person name="Bui N.T.P."/>
            <person name="Plugge C.M."/>
            <person name="Ritari J."/>
        </authorList>
    </citation>
    <scope>NUCLEOTIDE SEQUENCE [LARGE SCALE GENOMIC DNA]</scope>
    <source>
        <strain evidence="4">AF211</strain>
    </source>
</reference>
<dbReference type="InterPro" id="IPR032257">
    <property type="entry name" value="DUF4830"/>
</dbReference>
<dbReference type="RefSeq" id="WP_033119068.1">
    <property type="nucleotide sequence ID" value="NZ_CALICV010000087.1"/>
</dbReference>
<dbReference type="Proteomes" id="UP000064844">
    <property type="component" value="Chromosome"/>
</dbReference>
<sequence length="160" mass="17132">MFIWTAKLRRGRLVAGVAAIVVLCGAVALVGGVLSARGVDAVSPAPASPKGIKTNEDRIAYLESYGWQVSADPLSVEELAIPEEFDETYTQYLSLQSGQGFDLEKYKGKRVKRYTYEISNYPTGETGVQAGLLIYKNTVVGGEVLSSQLGGFIHGLAMPG</sequence>
<gene>
    <name evidence="3" type="ORF">C7373_10967</name>
    <name evidence="2" type="ORF">IB211_02215</name>
</gene>
<dbReference type="EMBL" id="QEKK01000009">
    <property type="protein sequence ID" value="PVY47408.1"/>
    <property type="molecule type" value="Genomic_DNA"/>
</dbReference>
<feature type="domain" description="DUF4830" evidence="1">
    <location>
        <begin position="62"/>
        <end position="142"/>
    </location>
</feature>
<dbReference type="eggNOG" id="ENOG5032QRM">
    <property type="taxonomic scope" value="Bacteria"/>
</dbReference>
<organism evidence="2 4">
    <name type="scientific">Intestinimonas butyriciproducens</name>
    <dbReference type="NCBI Taxonomy" id="1297617"/>
    <lineage>
        <taxon>Bacteria</taxon>
        <taxon>Bacillati</taxon>
        <taxon>Bacillota</taxon>
        <taxon>Clostridia</taxon>
        <taxon>Eubacteriales</taxon>
        <taxon>Intestinimonas</taxon>
    </lineage>
</organism>